<gene>
    <name evidence="1" type="ORF">BJX63DRAFT_28379</name>
</gene>
<reference evidence="1 2" key="1">
    <citation type="submission" date="2024-07" db="EMBL/GenBank/DDBJ databases">
        <title>Section-level genome sequencing and comparative genomics of Aspergillus sections Usti and Cavernicolus.</title>
        <authorList>
            <consortium name="Lawrence Berkeley National Laboratory"/>
            <person name="Nybo J.L."/>
            <person name="Vesth T.C."/>
            <person name="Theobald S."/>
            <person name="Frisvad J.C."/>
            <person name="Larsen T.O."/>
            <person name="Kjaerboelling I."/>
            <person name="Rothschild-Mancinelli K."/>
            <person name="Lyhne E.K."/>
            <person name="Kogle M.E."/>
            <person name="Barry K."/>
            <person name="Clum A."/>
            <person name="Na H."/>
            <person name="Ledsgaard L."/>
            <person name="Lin J."/>
            <person name="Lipzen A."/>
            <person name="Kuo A."/>
            <person name="Riley R."/>
            <person name="Mondo S."/>
            <person name="Labutti K."/>
            <person name="Haridas S."/>
            <person name="Pangalinan J."/>
            <person name="Salamov A.A."/>
            <person name="Simmons B.A."/>
            <person name="Magnuson J.K."/>
            <person name="Chen J."/>
            <person name="Drula E."/>
            <person name="Henrissat B."/>
            <person name="Wiebenga A."/>
            <person name="Lubbers R.J."/>
            <person name="Gomes A.C."/>
            <person name="Makela M.R."/>
            <person name="Stajich J."/>
            <person name="Grigoriev I.V."/>
            <person name="Mortensen U.H."/>
            <person name="De Vries R.P."/>
            <person name="Baker S.E."/>
            <person name="Andersen M.R."/>
        </authorList>
    </citation>
    <scope>NUCLEOTIDE SEQUENCE [LARGE SCALE GENOMIC DNA]</scope>
    <source>
        <strain evidence="1 2">CBS 588.65</strain>
    </source>
</reference>
<evidence type="ECO:0008006" key="3">
    <source>
        <dbReference type="Google" id="ProtNLM"/>
    </source>
</evidence>
<dbReference type="Proteomes" id="UP001610334">
    <property type="component" value="Unassembled WGS sequence"/>
</dbReference>
<proteinExistence type="predicted"/>
<dbReference type="InterPro" id="IPR027417">
    <property type="entry name" value="P-loop_NTPase"/>
</dbReference>
<evidence type="ECO:0000313" key="1">
    <source>
        <dbReference type="EMBL" id="KAL2819130.1"/>
    </source>
</evidence>
<name>A0ABR4HUI5_9EURO</name>
<sequence length="593" mass="67319">MAGKCEAIVEYGEFRMPCPCDRFEGLSQPGQPDVSCKRCLHPLSQHGSTSLADIQPEMNDKTPLQKRDADLAEDNILAHLNLAPMYPRPDTVQKLANLVDQQKVVHVRGTPASGKTTLALLLMKYYASQKKNACYFGSWTMLSKISSKTLNPWTLLQLALYRASAGPADHIVPGTILLVDEAQLSYKDESFWIGIIKLLQSGLASTDIKFCLFSSYGNPITGVEHVPYTPATFKPKQRVDFTIQPEGPQLGIFFTELESYHAIDQISKHGRRPLIATFDDKAKDYLFSLTNGHPGCLSALVDFIITKNERCIRHGETIITKDMILESMKIEEKEKDVWAFIKRTDVYRSFPNGDNLTPETRAVLANVLEQGNITHNKVDDALQTCYQLGWLHKTTQPDRLRTTVYVLPSRLHEKWIEYLIGEEMRPLPSQFQSLQELVMTILRGFSTTNLKSAGKVLSSAASNRPVEAQYQDEFYRVFNKVAGRGVPISSEWSRTSRGRVDFWIPEKKWAIELLRDHERIGEHIAQFHRGGRYYDWITDSMVGDWIIINCAISMPDKAFPEPRLIHAIFDHKYEGVRLLDNNLNLLGHHVLTN</sequence>
<accession>A0ABR4HUI5</accession>
<dbReference type="SUPFAM" id="SSF52540">
    <property type="entry name" value="P-loop containing nucleoside triphosphate hydrolases"/>
    <property type="match status" value="1"/>
</dbReference>
<comment type="caution">
    <text evidence="1">The sequence shown here is derived from an EMBL/GenBank/DDBJ whole genome shotgun (WGS) entry which is preliminary data.</text>
</comment>
<organism evidence="1 2">
    <name type="scientific">Aspergillus granulosus</name>
    <dbReference type="NCBI Taxonomy" id="176169"/>
    <lineage>
        <taxon>Eukaryota</taxon>
        <taxon>Fungi</taxon>
        <taxon>Dikarya</taxon>
        <taxon>Ascomycota</taxon>
        <taxon>Pezizomycotina</taxon>
        <taxon>Eurotiomycetes</taxon>
        <taxon>Eurotiomycetidae</taxon>
        <taxon>Eurotiales</taxon>
        <taxon>Aspergillaceae</taxon>
        <taxon>Aspergillus</taxon>
        <taxon>Aspergillus subgen. Nidulantes</taxon>
    </lineage>
</organism>
<dbReference type="EMBL" id="JBFXLT010000011">
    <property type="protein sequence ID" value="KAL2819130.1"/>
    <property type="molecule type" value="Genomic_DNA"/>
</dbReference>
<protein>
    <recommendedName>
        <fullName evidence="3">AAA+ ATPase domain-containing protein</fullName>
    </recommendedName>
</protein>
<keyword evidence="2" id="KW-1185">Reference proteome</keyword>
<evidence type="ECO:0000313" key="2">
    <source>
        <dbReference type="Proteomes" id="UP001610334"/>
    </source>
</evidence>